<dbReference type="InterPro" id="IPR036388">
    <property type="entry name" value="WH-like_DNA-bd_sf"/>
</dbReference>
<evidence type="ECO:0000256" key="3">
    <source>
        <dbReference type="ARBA" id="ARBA00023163"/>
    </source>
</evidence>
<evidence type="ECO:0000259" key="4">
    <source>
        <dbReference type="PROSITE" id="PS50987"/>
    </source>
</evidence>
<dbReference type="InterPro" id="IPR001845">
    <property type="entry name" value="HTH_ArsR_DNA-bd_dom"/>
</dbReference>
<dbReference type="PRINTS" id="PR00778">
    <property type="entry name" value="HTHARSR"/>
</dbReference>
<protein>
    <submittedName>
        <fullName evidence="5">Transcriptional regulator</fullName>
    </submittedName>
</protein>
<dbReference type="RefSeq" id="WP_115716359.1">
    <property type="nucleotide sequence ID" value="NZ_AP019695.1"/>
</dbReference>
<dbReference type="InterPro" id="IPR036390">
    <property type="entry name" value="WH_DNA-bd_sf"/>
</dbReference>
<dbReference type="SUPFAM" id="SSF46785">
    <property type="entry name" value="Winged helix' DNA-binding domain"/>
    <property type="match status" value="1"/>
</dbReference>
<proteinExistence type="predicted"/>
<gene>
    <name evidence="5" type="primary">hlyU</name>
    <name evidence="5" type="ORF">Aargi30884_20310</name>
</gene>
<organism evidence="5 6">
    <name type="scientific">Amedibacterium intestinale</name>
    <dbReference type="NCBI Taxonomy" id="2583452"/>
    <lineage>
        <taxon>Bacteria</taxon>
        <taxon>Bacillati</taxon>
        <taxon>Bacillota</taxon>
        <taxon>Erysipelotrichia</taxon>
        <taxon>Erysipelotrichales</taxon>
        <taxon>Erysipelotrichaceae</taxon>
        <taxon>Amedibacterium</taxon>
    </lineage>
</organism>
<reference evidence="6" key="1">
    <citation type="submission" date="2019-05" db="EMBL/GenBank/DDBJ databases">
        <title>Complete genome sequencing of Absiella argi strain JCM 30884.</title>
        <authorList>
            <person name="Sakamoto M."/>
            <person name="Murakami T."/>
            <person name="Mori H."/>
        </authorList>
    </citation>
    <scope>NUCLEOTIDE SEQUENCE [LARGE SCALE GENOMIC DNA]</scope>
    <source>
        <strain evidence="6">JCM 30884</strain>
    </source>
</reference>
<dbReference type="NCBIfam" id="NF033788">
    <property type="entry name" value="HTH_metalloreg"/>
    <property type="match status" value="1"/>
</dbReference>
<dbReference type="Gene3D" id="1.10.10.10">
    <property type="entry name" value="Winged helix-like DNA-binding domain superfamily/Winged helix DNA-binding domain"/>
    <property type="match status" value="1"/>
</dbReference>
<dbReference type="PROSITE" id="PS50987">
    <property type="entry name" value="HTH_ARSR_2"/>
    <property type="match status" value="1"/>
</dbReference>
<dbReference type="EMBL" id="AP019695">
    <property type="protein sequence ID" value="BBK23128.1"/>
    <property type="molecule type" value="Genomic_DNA"/>
</dbReference>
<accession>A0A6N4TJX9</accession>
<keyword evidence="1" id="KW-0805">Transcription regulation</keyword>
<keyword evidence="2" id="KW-0238">DNA-binding</keyword>
<dbReference type="InterPro" id="IPR011991">
    <property type="entry name" value="ArsR-like_HTH"/>
</dbReference>
<dbReference type="Proteomes" id="UP000464754">
    <property type="component" value="Chromosome"/>
</dbReference>
<dbReference type="SMART" id="SM00418">
    <property type="entry name" value="HTH_ARSR"/>
    <property type="match status" value="1"/>
</dbReference>
<dbReference type="CDD" id="cd00090">
    <property type="entry name" value="HTH_ARSR"/>
    <property type="match status" value="1"/>
</dbReference>
<feature type="domain" description="HTH arsR-type" evidence="4">
    <location>
        <begin position="1"/>
        <end position="93"/>
    </location>
</feature>
<dbReference type="PANTHER" id="PTHR33154:SF28">
    <property type="entry name" value="HTH-TYPE TRANSCRIPTIONAL REGULATOR YGAV-RELATED"/>
    <property type="match status" value="1"/>
</dbReference>
<evidence type="ECO:0000313" key="5">
    <source>
        <dbReference type="EMBL" id="BBK23128.1"/>
    </source>
</evidence>
<sequence>MELKAKEVSQLLKLIANPYRLMILCMLEEGEKTVSELHEQIENISMPALSQHLSALRLAGLIDNEKHGLHVYYKILDTRILSVMKTLKEFYCK</sequence>
<evidence type="ECO:0000256" key="1">
    <source>
        <dbReference type="ARBA" id="ARBA00023015"/>
    </source>
</evidence>
<dbReference type="AlphaFoldDB" id="A0A6N4TJX9"/>
<dbReference type="InterPro" id="IPR051081">
    <property type="entry name" value="HTH_MetalResp_TranReg"/>
</dbReference>
<dbReference type="PANTHER" id="PTHR33154">
    <property type="entry name" value="TRANSCRIPTIONAL REGULATOR, ARSR FAMILY"/>
    <property type="match status" value="1"/>
</dbReference>
<keyword evidence="6" id="KW-1185">Reference proteome</keyword>
<evidence type="ECO:0000313" key="6">
    <source>
        <dbReference type="Proteomes" id="UP000464754"/>
    </source>
</evidence>
<dbReference type="KEGG" id="aarg:Aargi30884_20310"/>
<dbReference type="Pfam" id="PF01022">
    <property type="entry name" value="HTH_5"/>
    <property type="match status" value="1"/>
</dbReference>
<dbReference type="GO" id="GO:0003677">
    <property type="term" value="F:DNA binding"/>
    <property type="evidence" value="ECO:0007669"/>
    <property type="project" value="UniProtKB-KW"/>
</dbReference>
<name>A0A6N4TJX9_9FIRM</name>
<dbReference type="GO" id="GO:0003700">
    <property type="term" value="F:DNA-binding transcription factor activity"/>
    <property type="evidence" value="ECO:0007669"/>
    <property type="project" value="InterPro"/>
</dbReference>
<evidence type="ECO:0000256" key="2">
    <source>
        <dbReference type="ARBA" id="ARBA00023125"/>
    </source>
</evidence>
<keyword evidence="3" id="KW-0804">Transcription</keyword>